<gene>
    <name evidence="1" type="ORF">FRX31_032919</name>
</gene>
<dbReference type="EMBL" id="JABWDY010041328">
    <property type="protein sequence ID" value="KAF5177494.1"/>
    <property type="molecule type" value="Genomic_DNA"/>
</dbReference>
<organism evidence="1 2">
    <name type="scientific">Thalictrum thalictroides</name>
    <name type="common">Rue-anemone</name>
    <name type="synonym">Anemone thalictroides</name>
    <dbReference type="NCBI Taxonomy" id="46969"/>
    <lineage>
        <taxon>Eukaryota</taxon>
        <taxon>Viridiplantae</taxon>
        <taxon>Streptophyta</taxon>
        <taxon>Embryophyta</taxon>
        <taxon>Tracheophyta</taxon>
        <taxon>Spermatophyta</taxon>
        <taxon>Magnoliopsida</taxon>
        <taxon>Ranunculales</taxon>
        <taxon>Ranunculaceae</taxon>
        <taxon>Thalictroideae</taxon>
        <taxon>Thalictrum</taxon>
    </lineage>
</organism>
<evidence type="ECO:0000313" key="2">
    <source>
        <dbReference type="Proteomes" id="UP000554482"/>
    </source>
</evidence>
<evidence type="ECO:0000313" key="1">
    <source>
        <dbReference type="EMBL" id="KAF5177494.1"/>
    </source>
</evidence>
<dbReference type="Proteomes" id="UP000554482">
    <property type="component" value="Unassembled WGS sequence"/>
</dbReference>
<comment type="caution">
    <text evidence="1">The sequence shown here is derived from an EMBL/GenBank/DDBJ whole genome shotgun (WGS) entry which is preliminary data.</text>
</comment>
<dbReference type="SUPFAM" id="SSF117281">
    <property type="entry name" value="Kelch motif"/>
    <property type="match status" value="1"/>
</dbReference>
<protein>
    <submittedName>
        <fullName evidence="1">Uncharacterized protein</fullName>
    </submittedName>
</protein>
<accession>A0A7J6UXZ6</accession>
<dbReference type="AlphaFoldDB" id="A0A7J6UXZ6"/>
<keyword evidence="2" id="KW-1185">Reference proteome</keyword>
<proteinExistence type="predicted"/>
<dbReference type="InterPro" id="IPR015915">
    <property type="entry name" value="Kelch-typ_b-propeller"/>
</dbReference>
<reference evidence="1 2" key="1">
    <citation type="submission" date="2020-06" db="EMBL/GenBank/DDBJ databases">
        <title>Transcriptomic and genomic resources for Thalictrum thalictroides and T. hernandezii: Facilitating candidate gene discovery in an emerging model plant lineage.</title>
        <authorList>
            <person name="Arias T."/>
            <person name="Riano-Pachon D.M."/>
            <person name="Di Stilio V.S."/>
        </authorList>
    </citation>
    <scope>NUCLEOTIDE SEQUENCE [LARGE SCALE GENOMIC DNA]</scope>
    <source>
        <strain evidence="2">cv. WT478/WT964</strain>
        <tissue evidence="1">Leaves</tissue>
    </source>
</reference>
<name>A0A7J6UXZ6_THATH</name>
<sequence length="241" mass="27508">MFLGGTKVPPFAEYYDSISNQWYLLPDPPFSFSHHSCILYYGAAVHGEDTIIIWNSSYFCLLDLSSLPPKWHFINGPRLSGTYDFVSNNTAVVKGIVYWSARDLFAFDLASNKRFAKPAFKFDESDSAIAPSIEFLRSTGTLPPILVATGDDQLSVIWFVEKQKEDKHLKVYLRKFQIQTSDDAEKGMLADCRKFQIQTSDDLEKEMPLHKDHDRSETIEFRIDGKQIYKCAAVCRGLLKP</sequence>